<evidence type="ECO:0000256" key="1">
    <source>
        <dbReference type="ARBA" id="ARBA00003814"/>
    </source>
</evidence>
<dbReference type="InterPro" id="IPR034291">
    <property type="entry name" value="TMP_synthase"/>
</dbReference>
<dbReference type="AlphaFoldDB" id="A0A0C1TPL6"/>
<dbReference type="PANTHER" id="PTHR20858">
    <property type="entry name" value="PHOSPHOMETHYLPYRIMIDINE KINASE"/>
    <property type="match status" value="1"/>
</dbReference>
<comment type="similarity">
    <text evidence="14">Belongs to the thiamine-phosphate synthase family.</text>
</comment>
<organism evidence="17 18">
    <name type="scientific">Geobacter soli</name>
    <dbReference type="NCBI Taxonomy" id="1510391"/>
    <lineage>
        <taxon>Bacteria</taxon>
        <taxon>Pseudomonadati</taxon>
        <taxon>Thermodesulfobacteriota</taxon>
        <taxon>Desulfuromonadia</taxon>
        <taxon>Geobacterales</taxon>
        <taxon>Geobacteraceae</taxon>
        <taxon>Geobacter</taxon>
    </lineage>
</organism>
<dbReference type="CDD" id="cd00564">
    <property type="entry name" value="TMP_TenI"/>
    <property type="match status" value="1"/>
</dbReference>
<dbReference type="EMBL" id="JXBL01000001">
    <property type="protein sequence ID" value="KIE41283.1"/>
    <property type="molecule type" value="Genomic_DNA"/>
</dbReference>
<keyword evidence="6 17" id="KW-0418">Kinase</keyword>
<feature type="binding site" evidence="14">
    <location>
        <position position="102"/>
    </location>
    <ligand>
        <name>Mg(2+)</name>
        <dbReference type="ChEBI" id="CHEBI:18420"/>
    </ligand>
</feature>
<feature type="domain" description="Pyridoxamine kinase/Phosphomethylpyrimidine kinase" evidence="16">
    <location>
        <begin position="235"/>
        <end position="479"/>
    </location>
</feature>
<dbReference type="InterPro" id="IPR013785">
    <property type="entry name" value="Aldolase_TIM"/>
</dbReference>
<proteinExistence type="inferred from homology"/>
<evidence type="ECO:0000256" key="4">
    <source>
        <dbReference type="ARBA" id="ARBA00022723"/>
    </source>
</evidence>
<keyword evidence="9 14" id="KW-0784">Thiamine biosynthesis</keyword>
<dbReference type="GO" id="GO:0005524">
    <property type="term" value="F:ATP binding"/>
    <property type="evidence" value="ECO:0007669"/>
    <property type="project" value="UniProtKB-KW"/>
</dbReference>
<dbReference type="InterPro" id="IPR029056">
    <property type="entry name" value="Ribokinase-like"/>
</dbReference>
<dbReference type="Gene3D" id="3.20.20.70">
    <property type="entry name" value="Aldolase class I"/>
    <property type="match status" value="1"/>
</dbReference>
<evidence type="ECO:0000256" key="7">
    <source>
        <dbReference type="ARBA" id="ARBA00022840"/>
    </source>
</evidence>
<dbReference type="Pfam" id="PF02581">
    <property type="entry name" value="TMP-TENI"/>
    <property type="match status" value="1"/>
</dbReference>
<dbReference type="EC" id="2.5.1.3" evidence="14"/>
<dbReference type="UniPathway" id="UPA00060">
    <property type="reaction ID" value="UER00138"/>
</dbReference>
<evidence type="ECO:0000256" key="5">
    <source>
        <dbReference type="ARBA" id="ARBA00022741"/>
    </source>
</evidence>
<dbReference type="GO" id="GO:0005829">
    <property type="term" value="C:cytosol"/>
    <property type="evidence" value="ECO:0007669"/>
    <property type="project" value="TreeGrafter"/>
</dbReference>
<feature type="binding site" evidence="14">
    <location>
        <position position="121"/>
    </location>
    <ligand>
        <name>4-amino-2-methyl-5-(diphosphooxymethyl)pyrimidine</name>
        <dbReference type="ChEBI" id="CHEBI:57841"/>
    </ligand>
</feature>
<evidence type="ECO:0000259" key="16">
    <source>
        <dbReference type="Pfam" id="PF08543"/>
    </source>
</evidence>
<dbReference type="GO" id="GO:0008972">
    <property type="term" value="F:phosphomethylpyrimidine kinase activity"/>
    <property type="evidence" value="ECO:0007669"/>
    <property type="project" value="InterPro"/>
</dbReference>
<comment type="caution">
    <text evidence="17">The sequence shown here is derived from an EMBL/GenBank/DDBJ whole genome shotgun (WGS) entry which is preliminary data.</text>
</comment>
<name>A0A0C1TPL6_9BACT</name>
<dbReference type="Proteomes" id="UP000031433">
    <property type="component" value="Unassembled WGS sequence"/>
</dbReference>
<dbReference type="NCBIfam" id="TIGR00693">
    <property type="entry name" value="thiE"/>
    <property type="match status" value="1"/>
</dbReference>
<evidence type="ECO:0000259" key="15">
    <source>
        <dbReference type="Pfam" id="PF02581"/>
    </source>
</evidence>
<comment type="pathway">
    <text evidence="2 14">Cofactor biosynthesis; thiamine diphosphate biosynthesis; thiamine phosphate from 4-amino-2-methyl-5-diphosphomethylpyrimidine and 4-methyl-5-(2-phosphoethyl)-thiazole: step 1/1.</text>
</comment>
<comment type="cofactor">
    <cofactor evidence="14">
        <name>Mg(2+)</name>
        <dbReference type="ChEBI" id="CHEBI:18420"/>
    </cofactor>
    <text evidence="14">Binds 1 Mg(2+) ion per subunit.</text>
</comment>
<keyword evidence="18" id="KW-1185">Reference proteome</keyword>
<dbReference type="InterPro" id="IPR013749">
    <property type="entry name" value="PM/HMP-P_kinase-1"/>
</dbReference>
<evidence type="ECO:0000256" key="8">
    <source>
        <dbReference type="ARBA" id="ARBA00022842"/>
    </source>
</evidence>
<dbReference type="HAMAP" id="MF_00097">
    <property type="entry name" value="TMP_synthase"/>
    <property type="match status" value="1"/>
</dbReference>
<dbReference type="InterPro" id="IPR004399">
    <property type="entry name" value="HMP/HMP-P_kinase_dom"/>
</dbReference>
<keyword evidence="3 14" id="KW-0808">Transferase</keyword>
<dbReference type="GO" id="GO:0000287">
    <property type="term" value="F:magnesium ion binding"/>
    <property type="evidence" value="ECO:0007669"/>
    <property type="project" value="UniProtKB-UniRule"/>
</dbReference>
<evidence type="ECO:0000256" key="9">
    <source>
        <dbReference type="ARBA" id="ARBA00022977"/>
    </source>
</evidence>
<comment type="catalytic activity">
    <reaction evidence="12 14">
        <text>2-(2-carboxy-4-methylthiazol-5-yl)ethyl phosphate + 4-amino-2-methyl-5-(diphosphooxymethyl)pyrimidine + 2 H(+) = thiamine phosphate + CO2 + diphosphate</text>
        <dbReference type="Rhea" id="RHEA:47848"/>
        <dbReference type="ChEBI" id="CHEBI:15378"/>
        <dbReference type="ChEBI" id="CHEBI:16526"/>
        <dbReference type="ChEBI" id="CHEBI:33019"/>
        <dbReference type="ChEBI" id="CHEBI:37575"/>
        <dbReference type="ChEBI" id="CHEBI:57841"/>
        <dbReference type="ChEBI" id="CHEBI:62890"/>
        <dbReference type="EC" id="2.5.1.3"/>
    </reaction>
</comment>
<evidence type="ECO:0000313" key="18">
    <source>
        <dbReference type="Proteomes" id="UP000031433"/>
    </source>
</evidence>
<evidence type="ECO:0000256" key="13">
    <source>
        <dbReference type="ARBA" id="ARBA00047883"/>
    </source>
</evidence>
<reference evidence="17 18" key="1">
    <citation type="submission" date="2015-01" db="EMBL/GenBank/DDBJ databases">
        <title>Genome sequence of the anaerobic bacterium Geobacter soli GSS01, a dissimilatory Fe(III) reducer from soil.</title>
        <authorList>
            <person name="Yang G."/>
            <person name="Zhou S."/>
        </authorList>
    </citation>
    <scope>NUCLEOTIDE SEQUENCE [LARGE SCALE GENOMIC DNA]</scope>
    <source>
        <strain evidence="17 18">GSS01</strain>
    </source>
</reference>
<dbReference type="CDD" id="cd01169">
    <property type="entry name" value="HMPP_kinase"/>
    <property type="match status" value="1"/>
</dbReference>
<evidence type="ECO:0000313" key="17">
    <source>
        <dbReference type="EMBL" id="KIE41283.1"/>
    </source>
</evidence>
<keyword evidence="5" id="KW-0547">Nucleotide-binding</keyword>
<feature type="binding site" evidence="14">
    <location>
        <begin position="197"/>
        <end position="198"/>
    </location>
    <ligand>
        <name>2-[(2R,5Z)-2-carboxy-4-methylthiazol-5(2H)-ylidene]ethyl phosphate</name>
        <dbReference type="ChEBI" id="CHEBI:62899"/>
    </ligand>
</feature>
<feature type="binding site" evidence="14">
    <location>
        <position position="83"/>
    </location>
    <ligand>
        <name>Mg(2+)</name>
        <dbReference type="ChEBI" id="CHEBI:18420"/>
    </ligand>
</feature>
<keyword evidence="4 14" id="KW-0479">Metal-binding</keyword>
<keyword evidence="7" id="KW-0067">ATP-binding</keyword>
<dbReference type="InterPro" id="IPR022998">
    <property type="entry name" value="ThiamineP_synth_TenI"/>
</dbReference>
<comment type="catalytic activity">
    <reaction evidence="13 14">
        <text>2-[(2R,5Z)-2-carboxy-4-methylthiazol-5(2H)-ylidene]ethyl phosphate + 4-amino-2-methyl-5-(diphosphooxymethyl)pyrimidine + 2 H(+) = thiamine phosphate + CO2 + diphosphate</text>
        <dbReference type="Rhea" id="RHEA:47844"/>
        <dbReference type="ChEBI" id="CHEBI:15378"/>
        <dbReference type="ChEBI" id="CHEBI:16526"/>
        <dbReference type="ChEBI" id="CHEBI:33019"/>
        <dbReference type="ChEBI" id="CHEBI:37575"/>
        <dbReference type="ChEBI" id="CHEBI:57841"/>
        <dbReference type="ChEBI" id="CHEBI:62899"/>
        <dbReference type="EC" id="2.5.1.3"/>
    </reaction>
</comment>
<dbReference type="InterPro" id="IPR036206">
    <property type="entry name" value="ThiamineP_synth_sf"/>
</dbReference>
<evidence type="ECO:0000256" key="3">
    <source>
        <dbReference type="ARBA" id="ARBA00022679"/>
    </source>
</evidence>
<feature type="binding site" evidence="14">
    <location>
        <begin position="50"/>
        <end position="54"/>
    </location>
    <ligand>
        <name>4-amino-2-methyl-5-(diphosphooxymethyl)pyrimidine</name>
        <dbReference type="ChEBI" id="CHEBI:57841"/>
    </ligand>
</feature>
<dbReference type="RefSeq" id="WP_039642898.1">
    <property type="nucleotide sequence ID" value="NZ_JXBL01000001.1"/>
</dbReference>
<dbReference type="Gene3D" id="3.40.1190.20">
    <property type="match status" value="1"/>
</dbReference>
<comment type="function">
    <text evidence="1 14">Condenses 4-methyl-5-(beta-hydroxyethyl)thiazole monophosphate (THZ-P) and 2-methyl-4-amino-5-hydroxymethyl pyrimidine pyrophosphate (HMP-PP) to form thiamine monophosphate (TMP).</text>
</comment>
<evidence type="ECO:0000256" key="14">
    <source>
        <dbReference type="HAMAP-Rule" id="MF_00097"/>
    </source>
</evidence>
<feature type="binding site" evidence="14">
    <location>
        <position position="150"/>
    </location>
    <ligand>
        <name>4-amino-2-methyl-5-(diphosphooxymethyl)pyrimidine</name>
        <dbReference type="ChEBI" id="CHEBI:57841"/>
    </ligand>
</feature>
<dbReference type="FunFam" id="3.40.1190.20:FF:000003">
    <property type="entry name" value="Phosphomethylpyrimidine kinase ThiD"/>
    <property type="match status" value="1"/>
</dbReference>
<keyword evidence="8 14" id="KW-0460">Magnesium</keyword>
<dbReference type="SUPFAM" id="SSF53613">
    <property type="entry name" value="Ribokinase-like"/>
    <property type="match status" value="1"/>
</dbReference>
<dbReference type="Pfam" id="PF08543">
    <property type="entry name" value="Phos_pyr_kin"/>
    <property type="match status" value="1"/>
</dbReference>
<evidence type="ECO:0000256" key="12">
    <source>
        <dbReference type="ARBA" id="ARBA00047851"/>
    </source>
</evidence>
<dbReference type="GO" id="GO:0009228">
    <property type="term" value="P:thiamine biosynthetic process"/>
    <property type="evidence" value="ECO:0007669"/>
    <property type="project" value="UniProtKB-KW"/>
</dbReference>
<dbReference type="PANTHER" id="PTHR20858:SF17">
    <property type="entry name" value="HYDROXYMETHYLPYRIMIDINE_PHOSPHOMETHYLPYRIMIDINE KINASE THI20-RELATED"/>
    <property type="match status" value="1"/>
</dbReference>
<comment type="catalytic activity">
    <reaction evidence="11 14">
        <text>4-methyl-5-(2-phosphooxyethyl)-thiazole + 4-amino-2-methyl-5-(diphosphooxymethyl)pyrimidine + H(+) = thiamine phosphate + diphosphate</text>
        <dbReference type="Rhea" id="RHEA:22328"/>
        <dbReference type="ChEBI" id="CHEBI:15378"/>
        <dbReference type="ChEBI" id="CHEBI:33019"/>
        <dbReference type="ChEBI" id="CHEBI:37575"/>
        <dbReference type="ChEBI" id="CHEBI:57841"/>
        <dbReference type="ChEBI" id="CHEBI:58296"/>
        <dbReference type="EC" id="2.5.1.3"/>
    </reaction>
</comment>
<dbReference type="GO" id="GO:0009229">
    <property type="term" value="P:thiamine diphosphate biosynthetic process"/>
    <property type="evidence" value="ECO:0007669"/>
    <property type="project" value="UniProtKB-UniRule"/>
</dbReference>
<keyword evidence="10" id="KW-0511">Multifunctional enzyme</keyword>
<accession>A0A0C1TPL6</accession>
<dbReference type="GO" id="GO:0004789">
    <property type="term" value="F:thiamine-phosphate diphosphorylase activity"/>
    <property type="evidence" value="ECO:0007669"/>
    <property type="project" value="UniProtKB-UniRule"/>
</dbReference>
<dbReference type="GO" id="GO:0008902">
    <property type="term" value="F:hydroxymethylpyrimidine kinase activity"/>
    <property type="evidence" value="ECO:0007669"/>
    <property type="project" value="TreeGrafter"/>
</dbReference>
<gene>
    <name evidence="14" type="primary">thiE</name>
    <name evidence="17" type="ORF">SE37_00840</name>
</gene>
<sequence>MASNGHTLRLVINRDKHDSVIRGLYLVTDHDDNLITRVEAAIDGGARVVQYRNKNQDRESRLALGLELRELCRRRSILFIVNDDLEMAVSLKADGLHLGQGDGDPREARRVLGPGKIIGVSTHTLSEALEAQAAGVDYIGLGAMFPSRSKEVEHVAGPELLAAIRNSISIPIVAIGGITRDNGASVIDAGADAVAVISAVLSHPDPAQAATEIALLFNRRAPLPRGSVLTVAGSDSGGGAGIQADLKTVTLLGSYGSSVLTALTAQNTRGVSGIHGVPPAFVADQLDAVFSDIPVDVVKTGMLFSAETTAAIASKLVEYRRRMVVVDPVMVAKGGANLIDRGAVSVLKARLFPLAYLVTPNIPEAERLTGASISDEESMREAARRLHRLGARNVLIKGGHLLAGDSVDILFDGAAFHRFASPRILSKNTHGTGCTFSSAIAAYLAQGDPLREAIARAKRYITAAIRLAQPLGRGHGPVNHILAAEDVRDR</sequence>
<evidence type="ECO:0000256" key="2">
    <source>
        <dbReference type="ARBA" id="ARBA00005165"/>
    </source>
</evidence>
<dbReference type="SUPFAM" id="SSF51391">
    <property type="entry name" value="Thiamin phosphate synthase"/>
    <property type="match status" value="1"/>
</dbReference>
<dbReference type="FunFam" id="3.20.20.70:FF:000096">
    <property type="entry name" value="Thiamine-phosphate synthase"/>
    <property type="match status" value="1"/>
</dbReference>
<feature type="binding site" evidence="14">
    <location>
        <position position="82"/>
    </location>
    <ligand>
        <name>4-amino-2-methyl-5-(diphosphooxymethyl)pyrimidine</name>
        <dbReference type="ChEBI" id="CHEBI:57841"/>
    </ligand>
</feature>
<feature type="domain" description="Thiamine phosphate synthase/TenI" evidence="15">
    <location>
        <begin position="24"/>
        <end position="200"/>
    </location>
</feature>
<evidence type="ECO:0000256" key="11">
    <source>
        <dbReference type="ARBA" id="ARBA00047334"/>
    </source>
</evidence>
<evidence type="ECO:0000256" key="6">
    <source>
        <dbReference type="ARBA" id="ARBA00022777"/>
    </source>
</evidence>
<dbReference type="NCBIfam" id="TIGR00097">
    <property type="entry name" value="HMP-P_kinase"/>
    <property type="match status" value="1"/>
</dbReference>
<feature type="binding site" evidence="14">
    <location>
        <begin position="147"/>
        <end position="149"/>
    </location>
    <ligand>
        <name>2-[(2R,5Z)-2-carboxy-4-methylthiazol-5(2H)-ylidene]ethyl phosphate</name>
        <dbReference type="ChEBI" id="CHEBI:62899"/>
    </ligand>
</feature>
<evidence type="ECO:0000256" key="10">
    <source>
        <dbReference type="ARBA" id="ARBA00023268"/>
    </source>
</evidence>
<protein>
    <recommendedName>
        <fullName evidence="14">Thiamine-phosphate synthase</fullName>
        <shortName evidence="14">TP synthase</shortName>
        <shortName evidence="14">TPS</shortName>
        <ecNumber evidence="14">2.5.1.3</ecNumber>
    </recommendedName>
    <alternativeName>
        <fullName evidence="14">Thiamine-phosphate pyrophosphorylase</fullName>
        <shortName evidence="14">TMP pyrophosphorylase</shortName>
        <shortName evidence="14">TMP-PPase</shortName>
    </alternativeName>
</protein>
<feature type="binding site" evidence="14">
    <location>
        <position position="177"/>
    </location>
    <ligand>
        <name>2-[(2R,5Z)-2-carboxy-4-methylthiazol-5(2H)-ylidene]ethyl phosphate</name>
        <dbReference type="ChEBI" id="CHEBI:62899"/>
    </ligand>
</feature>